<evidence type="ECO:0000256" key="1">
    <source>
        <dbReference type="ARBA" id="ARBA00022679"/>
    </source>
</evidence>
<feature type="transmembrane region" description="Helical" evidence="2">
    <location>
        <begin position="74"/>
        <end position="96"/>
    </location>
</feature>
<dbReference type="CDD" id="cd03801">
    <property type="entry name" value="GT4_PimA-like"/>
    <property type="match status" value="1"/>
</dbReference>
<evidence type="ECO:0000313" key="4">
    <source>
        <dbReference type="EMBL" id="BAT23433.1"/>
    </source>
</evidence>
<proteinExistence type="predicted"/>
<dbReference type="GO" id="GO:0016757">
    <property type="term" value="F:glycosyltransferase activity"/>
    <property type="evidence" value="ECO:0007669"/>
    <property type="project" value="InterPro"/>
</dbReference>
<name>A0A0N7KW87_9ENTR</name>
<dbReference type="Gene3D" id="3.40.50.2000">
    <property type="entry name" value="Glycogen Phosphorylase B"/>
    <property type="match status" value="1"/>
</dbReference>
<reference evidence="4" key="2">
    <citation type="journal article" date="2015" name="Sci. Rep.">
        <title>Genetic analysis of capsular polysaccharide synthesis gene clusters in 79 capsular types of Klebsiella spp.</title>
        <authorList>
            <person name="Pan Y.J."/>
            <person name="Lin T.L."/>
            <person name="Chen C.T."/>
            <person name="Chen Y.Y."/>
            <person name="Hsieh P.F."/>
            <person name="Hsu C.R."/>
            <person name="Wu M.C."/>
            <person name="Wang J.T."/>
        </authorList>
    </citation>
    <scope>NUCLEOTIDE SEQUENCE</scope>
    <source>
        <strain evidence="4">2812/50</strain>
    </source>
</reference>
<keyword evidence="2" id="KW-1133">Transmembrane helix</keyword>
<keyword evidence="2" id="KW-0472">Membrane</keyword>
<dbReference type="EMBL" id="AB924561">
    <property type="protein sequence ID" value="BAT23433.1"/>
    <property type="molecule type" value="Genomic_DNA"/>
</dbReference>
<organism evidence="4">
    <name type="scientific">Klebsiella sp. 2812/50</name>
    <dbReference type="NCBI Taxonomy" id="1497801"/>
    <lineage>
        <taxon>Bacteria</taxon>
        <taxon>Pseudomonadati</taxon>
        <taxon>Pseudomonadota</taxon>
        <taxon>Gammaproteobacteria</taxon>
        <taxon>Enterobacterales</taxon>
        <taxon>Enterobacteriaceae</taxon>
        <taxon>Klebsiella/Raoultella group</taxon>
        <taxon>Klebsiella</taxon>
    </lineage>
</organism>
<sequence length="364" mass="41533">MENKMKKVYIPLINLSNHGGVRILIELANYLADNDCDVEIIVPNYDYQSVYKINNSNIKIKKIGPAIKNKKLRYLIFLIILPFKLKSNAFVIANFFPTYFPSIAWSFLKKGKVVYFIQDIESKYAGLIGTFVNKFCNFTYTRHLSDVKITANIHLKKLVEGFSKTNISTINIGLSNSFVTRPFVPENKKYDIIFFLRREEWKRPHLLKDILLVLKDKYNFKPSVLAVSQDRLLLEEYSEFLNASISPKDDSELIESIDSSRLLLFTSSKEGFGLPPLECMSRGLPAIIFECGGPNIYAEHEQNAFIVNDKIVAADYIFTILHDAGLYNKISVAAKETAISFSNEKGFSEFNSLLNDIAQNNETI</sequence>
<accession>A0A0N7KW87</accession>
<dbReference type="AlphaFoldDB" id="A0A0N7KW87"/>
<protein>
    <submittedName>
        <fullName evidence="4">Glycosyl transferase</fullName>
    </submittedName>
</protein>
<dbReference type="InterPro" id="IPR001296">
    <property type="entry name" value="Glyco_trans_1"/>
</dbReference>
<dbReference type="Gene3D" id="3.40.50.11090">
    <property type="match status" value="1"/>
</dbReference>
<feature type="domain" description="Glycosyl transferase family 1" evidence="3">
    <location>
        <begin position="187"/>
        <end position="336"/>
    </location>
</feature>
<dbReference type="PANTHER" id="PTHR46401">
    <property type="entry name" value="GLYCOSYLTRANSFERASE WBBK-RELATED"/>
    <property type="match status" value="1"/>
</dbReference>
<evidence type="ECO:0000259" key="3">
    <source>
        <dbReference type="Pfam" id="PF00534"/>
    </source>
</evidence>
<dbReference type="PANTHER" id="PTHR46401:SF2">
    <property type="entry name" value="GLYCOSYLTRANSFERASE WBBK-RELATED"/>
    <property type="match status" value="1"/>
</dbReference>
<keyword evidence="2" id="KW-0812">Transmembrane</keyword>
<reference evidence="4" key="1">
    <citation type="submission" date="2014-04" db="EMBL/GenBank/DDBJ databases">
        <authorList>
            <person name="Harrison E."/>
        </authorList>
    </citation>
    <scope>NUCLEOTIDE SEQUENCE</scope>
    <source>
        <strain evidence="4">2812/50</strain>
    </source>
</reference>
<keyword evidence="1 4" id="KW-0808">Transferase</keyword>
<gene>
    <name evidence="4" type="primary">wckU</name>
</gene>
<dbReference type="Pfam" id="PF00534">
    <property type="entry name" value="Glycos_transf_1"/>
    <property type="match status" value="1"/>
</dbReference>
<dbReference type="SUPFAM" id="SSF53756">
    <property type="entry name" value="UDP-Glycosyltransferase/glycogen phosphorylase"/>
    <property type="match status" value="1"/>
</dbReference>
<evidence type="ECO:0000256" key="2">
    <source>
        <dbReference type="SAM" id="Phobius"/>
    </source>
</evidence>